<reference evidence="2 3" key="2">
    <citation type="submission" date="2016-12" db="EMBL/GenBank/DDBJ databases">
        <title>Genome sequencing and description of Paenibacillus sp. nov. from high altitude lake in the Indian Trans- Himalayas.</title>
        <authorList>
            <person name="Kiran S."/>
            <person name="Swarnkar M.K."/>
            <person name="Rana A."/>
            <person name="Tewari R."/>
            <person name="Gulati A."/>
        </authorList>
    </citation>
    <scope>NUCLEOTIDE SEQUENCE [LARGE SCALE GENOMIC DNA]</scope>
    <source>
        <strain evidence="2 3">IHBB 9951</strain>
    </source>
</reference>
<dbReference type="OrthoDB" id="9815953at2"/>
<evidence type="ECO:0000313" key="3">
    <source>
        <dbReference type="Proteomes" id="UP000189059"/>
    </source>
</evidence>
<dbReference type="SUPFAM" id="SSF53163">
    <property type="entry name" value="HybD-like"/>
    <property type="match status" value="1"/>
</dbReference>
<sequence>MSDQAGKLPMAQTARVRMSGQELGPFFREISKRHDAEDVVFLCIGTDRSTGDALGPLTGSRLLEYGFPLVVGTLQEPCDAGNLETRLNEIPEGKIMIAVDACLGQPSSVGYFYTMEGPLTPAASVGGKLPAVGQYSVAAVVNVHGPKPYWTLQVTSLYQVMQMAEQIASQAASAFGLRA</sequence>
<gene>
    <name evidence="2" type="ORF">BBD40_17205</name>
    <name evidence="1" type="ORF">BBD41_18360</name>
</gene>
<accession>A0A1B2E320</accession>
<dbReference type="InterPro" id="IPR009665">
    <property type="entry name" value="YyaC"/>
</dbReference>
<dbReference type="Proteomes" id="UP000189059">
    <property type="component" value="Unassembled WGS sequence"/>
</dbReference>
<dbReference type="GO" id="GO:0006508">
    <property type="term" value="P:proteolysis"/>
    <property type="evidence" value="ECO:0007669"/>
    <property type="project" value="UniProtKB-KW"/>
</dbReference>
<keyword evidence="1" id="KW-0378">Hydrolase</keyword>
<dbReference type="Pfam" id="PF06866">
    <property type="entry name" value="DUF1256"/>
    <property type="match status" value="1"/>
</dbReference>
<keyword evidence="3" id="KW-1185">Reference proteome</keyword>
<dbReference type="GO" id="GO:0008233">
    <property type="term" value="F:peptidase activity"/>
    <property type="evidence" value="ECO:0007669"/>
    <property type="project" value="UniProtKB-KW"/>
</dbReference>
<name>A0A1B2E320_9BACL</name>
<evidence type="ECO:0000313" key="1">
    <source>
        <dbReference type="EMBL" id="ANY74380.1"/>
    </source>
</evidence>
<dbReference type="KEGG" id="pib:BBD41_18360"/>
<organism evidence="1">
    <name type="scientific">Paenibacillus ihbetae</name>
    <dbReference type="NCBI Taxonomy" id="1870820"/>
    <lineage>
        <taxon>Bacteria</taxon>
        <taxon>Bacillati</taxon>
        <taxon>Bacillota</taxon>
        <taxon>Bacilli</taxon>
        <taxon>Bacillales</taxon>
        <taxon>Paenibacillaceae</taxon>
        <taxon>Paenibacillus</taxon>
    </lineage>
</organism>
<dbReference type="NCBIfam" id="TIGR02841">
    <property type="entry name" value="spore_YyaC"/>
    <property type="match status" value="1"/>
</dbReference>
<keyword evidence="1" id="KW-0645">Protease</keyword>
<dbReference type="EMBL" id="CP016809">
    <property type="protein sequence ID" value="ANY74380.1"/>
    <property type="molecule type" value="Genomic_DNA"/>
</dbReference>
<dbReference type="RefSeq" id="WP_077568154.1">
    <property type="nucleotide sequence ID" value="NZ_CP016809.1"/>
</dbReference>
<reference evidence="1" key="1">
    <citation type="submission" date="2016-08" db="EMBL/GenBank/DDBJ databases">
        <title>Complete Genome Seqeunce of Paenibacillus sp. nov. IHBB 9852 from high altitute lake of Indian trans-Himalayas.</title>
        <authorList>
            <person name="Kiran S."/>
            <person name="Swarnkar M.K."/>
            <person name="Rana A."/>
            <person name="Tewari R."/>
            <person name="Gulati A."/>
        </authorList>
    </citation>
    <scope>NUCLEOTIDE SEQUENCE [LARGE SCALE GENOMIC DNA]</scope>
    <source>
        <strain evidence="1">IHBB 9852</strain>
    </source>
</reference>
<proteinExistence type="predicted"/>
<evidence type="ECO:0000313" key="2">
    <source>
        <dbReference type="EMBL" id="OOC63440.1"/>
    </source>
</evidence>
<dbReference type="AlphaFoldDB" id="A0A1B2E320"/>
<dbReference type="InterPro" id="IPR023430">
    <property type="entry name" value="Pept_HybD-like_dom_sf"/>
</dbReference>
<protein>
    <submittedName>
        <fullName evidence="1">Spore protease YyaC</fullName>
    </submittedName>
</protein>
<dbReference type="EMBL" id="MRVI01000001">
    <property type="protein sequence ID" value="OOC63440.1"/>
    <property type="molecule type" value="Genomic_DNA"/>
</dbReference>